<reference evidence="1 2" key="1">
    <citation type="submission" date="2019-05" db="EMBL/GenBank/DDBJ databases">
        <title>Another draft genome of Portunus trituberculatus and its Hox gene families provides insights of decapod evolution.</title>
        <authorList>
            <person name="Jeong J.-H."/>
            <person name="Song I."/>
            <person name="Kim S."/>
            <person name="Choi T."/>
            <person name="Kim D."/>
            <person name="Ryu S."/>
            <person name="Kim W."/>
        </authorList>
    </citation>
    <scope>NUCLEOTIDE SEQUENCE [LARGE SCALE GENOMIC DNA]</scope>
    <source>
        <tissue evidence="1">Muscle</tissue>
    </source>
</reference>
<dbReference type="EMBL" id="VSRR010073165">
    <property type="protein sequence ID" value="MPC86983.1"/>
    <property type="molecule type" value="Genomic_DNA"/>
</dbReference>
<dbReference type="AlphaFoldDB" id="A0A5B7IXN6"/>
<dbReference type="Proteomes" id="UP000324222">
    <property type="component" value="Unassembled WGS sequence"/>
</dbReference>
<organism evidence="1 2">
    <name type="scientific">Portunus trituberculatus</name>
    <name type="common">Swimming crab</name>
    <name type="synonym">Neptunus trituberculatus</name>
    <dbReference type="NCBI Taxonomy" id="210409"/>
    <lineage>
        <taxon>Eukaryota</taxon>
        <taxon>Metazoa</taxon>
        <taxon>Ecdysozoa</taxon>
        <taxon>Arthropoda</taxon>
        <taxon>Crustacea</taxon>
        <taxon>Multicrustacea</taxon>
        <taxon>Malacostraca</taxon>
        <taxon>Eumalacostraca</taxon>
        <taxon>Eucarida</taxon>
        <taxon>Decapoda</taxon>
        <taxon>Pleocyemata</taxon>
        <taxon>Brachyura</taxon>
        <taxon>Eubrachyura</taxon>
        <taxon>Portunoidea</taxon>
        <taxon>Portunidae</taxon>
        <taxon>Portuninae</taxon>
        <taxon>Portunus</taxon>
    </lineage>
</organism>
<keyword evidence="2" id="KW-1185">Reference proteome</keyword>
<evidence type="ECO:0000313" key="2">
    <source>
        <dbReference type="Proteomes" id="UP000324222"/>
    </source>
</evidence>
<accession>A0A5B7IXN6</accession>
<protein>
    <submittedName>
        <fullName evidence="1">Uncharacterized protein</fullName>
    </submittedName>
</protein>
<gene>
    <name evidence="1" type="ORF">E2C01_081828</name>
</gene>
<proteinExistence type="predicted"/>
<evidence type="ECO:0000313" key="1">
    <source>
        <dbReference type="EMBL" id="MPC86983.1"/>
    </source>
</evidence>
<comment type="caution">
    <text evidence="1">The sequence shown here is derived from an EMBL/GenBank/DDBJ whole genome shotgun (WGS) entry which is preliminary data.</text>
</comment>
<sequence length="41" mass="4577">MLPFLPLRPSRSDRFPLGLVAAAARWAREADPTCGGRRRVI</sequence>
<name>A0A5B7IXN6_PORTR</name>